<reference evidence="2" key="1">
    <citation type="submission" date="2023-03" db="EMBL/GenBank/DDBJ databases">
        <title>Massive genome expansion in bonnet fungi (Mycena s.s.) driven by repeated elements and novel gene families across ecological guilds.</title>
        <authorList>
            <consortium name="Lawrence Berkeley National Laboratory"/>
            <person name="Harder C.B."/>
            <person name="Miyauchi S."/>
            <person name="Viragh M."/>
            <person name="Kuo A."/>
            <person name="Thoen E."/>
            <person name="Andreopoulos B."/>
            <person name="Lu D."/>
            <person name="Skrede I."/>
            <person name="Drula E."/>
            <person name="Henrissat B."/>
            <person name="Morin E."/>
            <person name="Kohler A."/>
            <person name="Barry K."/>
            <person name="LaButti K."/>
            <person name="Morin E."/>
            <person name="Salamov A."/>
            <person name="Lipzen A."/>
            <person name="Mereny Z."/>
            <person name="Hegedus B."/>
            <person name="Baldrian P."/>
            <person name="Stursova M."/>
            <person name="Weitz H."/>
            <person name="Taylor A."/>
            <person name="Grigoriev I.V."/>
            <person name="Nagy L.G."/>
            <person name="Martin F."/>
            <person name="Kauserud H."/>
        </authorList>
    </citation>
    <scope>NUCLEOTIDE SEQUENCE</scope>
    <source>
        <strain evidence="2">CBHHK002</strain>
    </source>
</reference>
<comment type="caution">
    <text evidence="2">The sequence shown here is derived from an EMBL/GenBank/DDBJ whole genome shotgun (WGS) entry which is preliminary data.</text>
</comment>
<accession>A0AAD6Z450</accession>
<protein>
    <submittedName>
        <fullName evidence="2">Uncharacterized protein</fullName>
    </submittedName>
</protein>
<organism evidence="2 3">
    <name type="scientific">Mycena albidolilacea</name>
    <dbReference type="NCBI Taxonomy" id="1033008"/>
    <lineage>
        <taxon>Eukaryota</taxon>
        <taxon>Fungi</taxon>
        <taxon>Dikarya</taxon>
        <taxon>Basidiomycota</taxon>
        <taxon>Agaricomycotina</taxon>
        <taxon>Agaricomycetes</taxon>
        <taxon>Agaricomycetidae</taxon>
        <taxon>Agaricales</taxon>
        <taxon>Marasmiineae</taxon>
        <taxon>Mycenaceae</taxon>
        <taxon>Mycena</taxon>
    </lineage>
</organism>
<evidence type="ECO:0000313" key="2">
    <source>
        <dbReference type="EMBL" id="KAJ7306700.1"/>
    </source>
</evidence>
<dbReference type="AlphaFoldDB" id="A0AAD6Z450"/>
<evidence type="ECO:0000256" key="1">
    <source>
        <dbReference type="SAM" id="MobiDB-lite"/>
    </source>
</evidence>
<name>A0AAD6Z450_9AGAR</name>
<keyword evidence="3" id="KW-1185">Reference proteome</keyword>
<feature type="compositionally biased region" description="Basic residues" evidence="1">
    <location>
        <begin position="27"/>
        <end position="37"/>
    </location>
</feature>
<evidence type="ECO:0000313" key="3">
    <source>
        <dbReference type="Proteomes" id="UP001218218"/>
    </source>
</evidence>
<sequence>MSWVLAPLPQDSTQWPALPRSSSPRSRTNRPSRRTQQRRLPAASEPSSPAASSLVTPRSLSFLTPPQPCVDPIRRSSTSSCIVLHSRCIPQLARSNSASQLGMIAGHARPLRSHQPRFPSAGSSLIPSYRPLPHVPLLFLARLMPLVTAACHFAHPALPTPRRPGICQPRSSARQGPHTAARSTHFYPVSSLKPSPYPLSLLAFPASIDQVSDDVDLRPHTGKRIFSHFLLIDCISSPPPRLTRSFGGLDSSFLVIAVQANDSPHFAVTPLLYVPDTIAVGRAGGVRDARQRKARL</sequence>
<dbReference type="Proteomes" id="UP001218218">
    <property type="component" value="Unassembled WGS sequence"/>
</dbReference>
<dbReference type="EMBL" id="JARIHO010000092">
    <property type="protein sequence ID" value="KAJ7306700.1"/>
    <property type="molecule type" value="Genomic_DNA"/>
</dbReference>
<gene>
    <name evidence="2" type="ORF">DFH08DRAFT_975947</name>
</gene>
<proteinExistence type="predicted"/>
<feature type="region of interest" description="Disordered" evidence="1">
    <location>
        <begin position="1"/>
        <end position="59"/>
    </location>
</feature>
<feature type="compositionally biased region" description="Low complexity" evidence="1">
    <location>
        <begin position="38"/>
        <end position="53"/>
    </location>
</feature>